<sequence length="71" mass="7820">MCVGNGWTRSDPGLTWGPATLSLTAFLICRTVRTWAVIARHGYHKLSQASSFCRAYRDSSATQIWMLGLGS</sequence>
<dbReference type="EMBL" id="MU129001">
    <property type="protein sequence ID" value="KAF9511409.1"/>
    <property type="molecule type" value="Genomic_DNA"/>
</dbReference>
<name>A0A9P6ATG1_9AGAM</name>
<evidence type="ECO:0000313" key="1">
    <source>
        <dbReference type="EMBL" id="KAF9511409.1"/>
    </source>
</evidence>
<dbReference type="Proteomes" id="UP000886523">
    <property type="component" value="Unassembled WGS sequence"/>
</dbReference>
<protein>
    <submittedName>
        <fullName evidence="1">Uncharacterized protein</fullName>
    </submittedName>
</protein>
<keyword evidence="2" id="KW-1185">Reference proteome</keyword>
<reference evidence="1" key="1">
    <citation type="journal article" date="2020" name="Nat. Commun.">
        <title>Large-scale genome sequencing of mycorrhizal fungi provides insights into the early evolution of symbiotic traits.</title>
        <authorList>
            <person name="Miyauchi S."/>
            <person name="Kiss E."/>
            <person name="Kuo A."/>
            <person name="Drula E."/>
            <person name="Kohler A."/>
            <person name="Sanchez-Garcia M."/>
            <person name="Morin E."/>
            <person name="Andreopoulos B."/>
            <person name="Barry K.W."/>
            <person name="Bonito G."/>
            <person name="Buee M."/>
            <person name="Carver A."/>
            <person name="Chen C."/>
            <person name="Cichocki N."/>
            <person name="Clum A."/>
            <person name="Culley D."/>
            <person name="Crous P.W."/>
            <person name="Fauchery L."/>
            <person name="Girlanda M."/>
            <person name="Hayes R.D."/>
            <person name="Keri Z."/>
            <person name="LaButti K."/>
            <person name="Lipzen A."/>
            <person name="Lombard V."/>
            <person name="Magnuson J."/>
            <person name="Maillard F."/>
            <person name="Murat C."/>
            <person name="Nolan M."/>
            <person name="Ohm R.A."/>
            <person name="Pangilinan J."/>
            <person name="Pereira M.F."/>
            <person name="Perotto S."/>
            <person name="Peter M."/>
            <person name="Pfister S."/>
            <person name="Riley R."/>
            <person name="Sitrit Y."/>
            <person name="Stielow J.B."/>
            <person name="Szollosi G."/>
            <person name="Zifcakova L."/>
            <person name="Stursova M."/>
            <person name="Spatafora J.W."/>
            <person name="Tedersoo L."/>
            <person name="Vaario L.M."/>
            <person name="Yamada A."/>
            <person name="Yan M."/>
            <person name="Wang P."/>
            <person name="Xu J."/>
            <person name="Bruns T."/>
            <person name="Baldrian P."/>
            <person name="Vilgalys R."/>
            <person name="Dunand C."/>
            <person name="Henrissat B."/>
            <person name="Grigoriev I.V."/>
            <person name="Hibbett D."/>
            <person name="Nagy L.G."/>
            <person name="Martin F.M."/>
        </authorList>
    </citation>
    <scope>NUCLEOTIDE SEQUENCE</scope>
    <source>
        <strain evidence="1">UP504</strain>
    </source>
</reference>
<organism evidence="1 2">
    <name type="scientific">Hydnum rufescens UP504</name>
    <dbReference type="NCBI Taxonomy" id="1448309"/>
    <lineage>
        <taxon>Eukaryota</taxon>
        <taxon>Fungi</taxon>
        <taxon>Dikarya</taxon>
        <taxon>Basidiomycota</taxon>
        <taxon>Agaricomycotina</taxon>
        <taxon>Agaricomycetes</taxon>
        <taxon>Cantharellales</taxon>
        <taxon>Hydnaceae</taxon>
        <taxon>Hydnum</taxon>
    </lineage>
</organism>
<gene>
    <name evidence="1" type="ORF">BS47DRAFT_1186369</name>
</gene>
<evidence type="ECO:0000313" key="2">
    <source>
        <dbReference type="Proteomes" id="UP000886523"/>
    </source>
</evidence>
<dbReference type="AlphaFoldDB" id="A0A9P6ATG1"/>
<accession>A0A9P6ATG1</accession>
<proteinExistence type="predicted"/>
<comment type="caution">
    <text evidence="1">The sequence shown here is derived from an EMBL/GenBank/DDBJ whole genome shotgun (WGS) entry which is preliminary data.</text>
</comment>